<evidence type="ECO:0000256" key="4">
    <source>
        <dbReference type="ARBA" id="ARBA00022692"/>
    </source>
</evidence>
<keyword evidence="3" id="KW-1003">Cell membrane</keyword>
<evidence type="ECO:0000313" key="12">
    <source>
        <dbReference type="Proteomes" id="UP001139516"/>
    </source>
</evidence>
<dbReference type="InterPro" id="IPR007353">
    <property type="entry name" value="DUF421"/>
</dbReference>
<keyword evidence="12" id="KW-1185">Reference proteome</keyword>
<dbReference type="Proteomes" id="UP001139516">
    <property type="component" value="Unassembled WGS sequence"/>
</dbReference>
<dbReference type="PANTHER" id="PTHR34582:SF6">
    <property type="entry name" value="UPF0702 TRANSMEMBRANE PROTEIN YCAP"/>
    <property type="match status" value="1"/>
</dbReference>
<gene>
    <name evidence="11" type="ORF">M0638_00540</name>
</gene>
<sequence>MTETILRTALAWLGLLALFRLSGRRTLGEMTPADFIVLLISGDMIQQSLLDEDASLTSAFVVILTLLLLSIAYAWLRGRLPARLAGALEGVPTVLVRDGVPDEHRLRRSRVTLDDVLEAGRRSGVADLAGIRFAVLETGGTISIIPNAGQNDGPATPPAETQPRPG</sequence>
<dbReference type="Pfam" id="PF20730">
    <property type="entry name" value="YetF_N"/>
    <property type="match status" value="1"/>
</dbReference>
<dbReference type="Pfam" id="PF04239">
    <property type="entry name" value="DUF421"/>
    <property type="match status" value="1"/>
</dbReference>
<dbReference type="PANTHER" id="PTHR34582">
    <property type="entry name" value="UPF0702 TRANSMEMBRANE PROTEIN YCAP"/>
    <property type="match status" value="1"/>
</dbReference>
<dbReference type="GO" id="GO:0005886">
    <property type="term" value="C:plasma membrane"/>
    <property type="evidence" value="ECO:0007669"/>
    <property type="project" value="UniProtKB-SubCell"/>
</dbReference>
<comment type="caution">
    <text evidence="11">The sequence shown here is derived from an EMBL/GenBank/DDBJ whole genome shotgun (WGS) entry which is preliminary data.</text>
</comment>
<accession>A0A9X1YAH6</accession>
<evidence type="ECO:0000256" key="3">
    <source>
        <dbReference type="ARBA" id="ARBA00022475"/>
    </source>
</evidence>
<feature type="domain" description="YetF-like N-terminal transmembrane" evidence="10">
    <location>
        <begin position="3"/>
        <end position="73"/>
    </location>
</feature>
<dbReference type="InterPro" id="IPR048454">
    <property type="entry name" value="YetF_N"/>
</dbReference>
<evidence type="ECO:0000259" key="9">
    <source>
        <dbReference type="Pfam" id="PF04239"/>
    </source>
</evidence>
<evidence type="ECO:0000313" key="11">
    <source>
        <dbReference type="EMBL" id="MCK8782866.1"/>
    </source>
</evidence>
<keyword evidence="4 8" id="KW-0812">Transmembrane</keyword>
<evidence type="ECO:0000256" key="1">
    <source>
        <dbReference type="ARBA" id="ARBA00004651"/>
    </source>
</evidence>
<keyword evidence="5 8" id="KW-1133">Transmembrane helix</keyword>
<dbReference type="EMBL" id="JALPRX010000001">
    <property type="protein sequence ID" value="MCK8782866.1"/>
    <property type="molecule type" value="Genomic_DNA"/>
</dbReference>
<dbReference type="AlphaFoldDB" id="A0A9X1YAH6"/>
<name>A0A9X1YAH6_9PROT</name>
<dbReference type="RefSeq" id="WP_248664982.1">
    <property type="nucleotide sequence ID" value="NZ_JALPRX010000001.1"/>
</dbReference>
<evidence type="ECO:0000256" key="7">
    <source>
        <dbReference type="SAM" id="MobiDB-lite"/>
    </source>
</evidence>
<comment type="similarity">
    <text evidence="2">Belongs to the UPF0702 family.</text>
</comment>
<keyword evidence="6 8" id="KW-0472">Membrane</keyword>
<evidence type="ECO:0000256" key="6">
    <source>
        <dbReference type="ARBA" id="ARBA00023136"/>
    </source>
</evidence>
<evidence type="ECO:0000256" key="5">
    <source>
        <dbReference type="ARBA" id="ARBA00022989"/>
    </source>
</evidence>
<feature type="domain" description="YetF C-terminal" evidence="9">
    <location>
        <begin position="85"/>
        <end position="154"/>
    </location>
</feature>
<reference evidence="11" key="1">
    <citation type="submission" date="2022-04" db="EMBL/GenBank/DDBJ databases">
        <title>Roseomonas acroporae sp. nov., isolated from coral Acropora digitifera.</title>
        <authorList>
            <person name="Sun H."/>
        </authorList>
    </citation>
    <scope>NUCLEOTIDE SEQUENCE</scope>
    <source>
        <strain evidence="11">NAR14</strain>
    </source>
</reference>
<protein>
    <submittedName>
        <fullName evidence="11">DUF421 domain-containing protein</fullName>
    </submittedName>
</protein>
<evidence type="ECO:0000259" key="10">
    <source>
        <dbReference type="Pfam" id="PF20730"/>
    </source>
</evidence>
<organism evidence="11 12">
    <name type="scientific">Roseomonas acroporae</name>
    <dbReference type="NCBI Taxonomy" id="2937791"/>
    <lineage>
        <taxon>Bacteria</taxon>
        <taxon>Pseudomonadati</taxon>
        <taxon>Pseudomonadota</taxon>
        <taxon>Alphaproteobacteria</taxon>
        <taxon>Acetobacterales</taxon>
        <taxon>Roseomonadaceae</taxon>
        <taxon>Roseomonas</taxon>
    </lineage>
</organism>
<feature type="transmembrane region" description="Helical" evidence="8">
    <location>
        <begin position="54"/>
        <end position="76"/>
    </location>
</feature>
<evidence type="ECO:0000256" key="2">
    <source>
        <dbReference type="ARBA" id="ARBA00006448"/>
    </source>
</evidence>
<feature type="region of interest" description="Disordered" evidence="7">
    <location>
        <begin position="146"/>
        <end position="166"/>
    </location>
</feature>
<comment type="subcellular location">
    <subcellularLocation>
        <location evidence="1">Cell membrane</location>
        <topology evidence="1">Multi-pass membrane protein</topology>
    </subcellularLocation>
</comment>
<dbReference type="Gene3D" id="3.30.240.20">
    <property type="entry name" value="bsu07140 like domains"/>
    <property type="match status" value="1"/>
</dbReference>
<evidence type="ECO:0000256" key="8">
    <source>
        <dbReference type="SAM" id="Phobius"/>
    </source>
</evidence>
<dbReference type="InterPro" id="IPR023090">
    <property type="entry name" value="UPF0702_alpha/beta_dom_sf"/>
</dbReference>
<proteinExistence type="inferred from homology"/>